<feature type="domain" description="Replication-associated protein ORF2/G2P" evidence="1">
    <location>
        <begin position="123"/>
        <end position="209"/>
    </location>
</feature>
<evidence type="ECO:0000259" key="1">
    <source>
        <dbReference type="Pfam" id="PF23343"/>
    </source>
</evidence>
<dbReference type="InterPro" id="IPR056906">
    <property type="entry name" value="ORF2/G2P_dom"/>
</dbReference>
<evidence type="ECO:0000313" key="2">
    <source>
        <dbReference type="EMBL" id="XCD05249.1"/>
    </source>
</evidence>
<dbReference type="EMBL" id="PP511535">
    <property type="protein sequence ID" value="XCD05249.1"/>
    <property type="molecule type" value="Genomic_DNA"/>
</dbReference>
<proteinExistence type="predicted"/>
<dbReference type="Pfam" id="PF23343">
    <property type="entry name" value="REP_ORF2-G2P"/>
    <property type="match status" value="1"/>
</dbReference>
<accession>A0AAU8AZS1</accession>
<name>A0AAU8AZS1_9VIRU</name>
<organism evidence="2">
    <name type="scientific">Dulem virus 223</name>
    <dbReference type="NCBI Taxonomy" id="3145700"/>
    <lineage>
        <taxon>Viruses</taxon>
        <taxon>Monodnaviria</taxon>
        <taxon>Sangervirae</taxon>
        <taxon>Phixviricota</taxon>
        <taxon>Malgrandaviricetes</taxon>
        <taxon>Petitvirales</taxon>
        <taxon>Microviridae</taxon>
        <taxon>Microvirus</taxon>
    </lineage>
</organism>
<protein>
    <submittedName>
        <fullName evidence="2">Replication initiator protein</fullName>
    </submittedName>
</protein>
<sequence length="496" mass="58364">MDSVLPLNCRCLEPRKVFNPYSKDTLVVPCGRCKACILNKNSRLAFQCDLEALSNKYCMFITLTYANRFIPRANFIDAIDRPFGCDLIDKQTGEILGPCDMLEEDRDRLLSKFYLFGDVPYLRKIDLQNFFKRFRYYAGKISKEKVRYFAVGEYGPVHFRPHYHVLLYFNSEQLLQACSEIVCSSWTFGRVDCQISKGKCSSYVASYVNSSVSVPKIFTLPSTRGFCLHSQKLGQGFLRCEREKVYSLTASEFVKRSVVFNGNYREFRLWRSCYRYFYPKCKGFSDKSACELSYSYRLYDTAKELFPYCETAADLAREIASCIRLFGPSVKGLSSDVPFSEVTKLNDLCSYFYSSGSDFDVDSDLFQRWVNRIYIELLISKHFLYYVCDHPSTYEINRKICLIRDFYKQLDYLRLTEFFENQSRYYESDFVGDEPLLSDAYNNSYCPYFYDNVNYSMESYKELVPYKLFRADILKLSQDRIKHKYLNDKNKIFFDC</sequence>
<reference evidence="2" key="1">
    <citation type="submission" date="2024-03" db="EMBL/GenBank/DDBJ databases">
        <title>Diverse circular DNA viruses in blood, oral, and fecal samples of captive lemurs.</title>
        <authorList>
            <person name="Paietta E.N."/>
            <person name="Kraberger S."/>
            <person name="Lund M.C."/>
            <person name="Custer J.M."/>
            <person name="Vargas K.M."/>
            <person name="Ehmke E.E."/>
            <person name="Yoder A.D."/>
            <person name="Varsani A."/>
        </authorList>
    </citation>
    <scope>NUCLEOTIDE SEQUENCE</scope>
    <source>
        <strain evidence="2">Duke_24FS_52</strain>
    </source>
</reference>